<sequence>MPDSGTKGFDAPPDRFSRMIGIRQYNDAPLPAGFLNPPDRFARDAKPVDRDHLCLNGLFYGSHIVPAFHHNDFFDHILLPFPKSPIYYSGFFPAHTKNRSRLSSGQTIAILTGSLSLLTGSDEK</sequence>
<dbReference type="AlphaFoldDB" id="A0A645F4A1"/>
<comment type="caution">
    <text evidence="1">The sequence shown here is derived from an EMBL/GenBank/DDBJ whole genome shotgun (WGS) entry which is preliminary data.</text>
</comment>
<accession>A0A645F4A1</accession>
<protein>
    <submittedName>
        <fullName evidence="1">Uncharacterized protein</fullName>
    </submittedName>
</protein>
<dbReference type="EMBL" id="VSSQ01055094">
    <property type="protein sequence ID" value="MPN08997.1"/>
    <property type="molecule type" value="Genomic_DNA"/>
</dbReference>
<gene>
    <name evidence="1" type="ORF">SDC9_156285</name>
</gene>
<reference evidence="1" key="1">
    <citation type="submission" date="2019-08" db="EMBL/GenBank/DDBJ databases">
        <authorList>
            <person name="Kucharzyk K."/>
            <person name="Murdoch R.W."/>
            <person name="Higgins S."/>
            <person name="Loffler F."/>
        </authorList>
    </citation>
    <scope>NUCLEOTIDE SEQUENCE</scope>
</reference>
<evidence type="ECO:0000313" key="1">
    <source>
        <dbReference type="EMBL" id="MPN08997.1"/>
    </source>
</evidence>
<name>A0A645F4A1_9ZZZZ</name>
<organism evidence="1">
    <name type="scientific">bioreactor metagenome</name>
    <dbReference type="NCBI Taxonomy" id="1076179"/>
    <lineage>
        <taxon>unclassified sequences</taxon>
        <taxon>metagenomes</taxon>
        <taxon>ecological metagenomes</taxon>
    </lineage>
</organism>
<proteinExistence type="predicted"/>